<name>A0ABD5RS80_9EURY</name>
<dbReference type="RefSeq" id="WP_247417871.1">
    <property type="nucleotide sequence ID" value="NZ_JALLGW010000001.1"/>
</dbReference>
<feature type="transmembrane region" description="Helical" evidence="7">
    <location>
        <begin position="300"/>
        <end position="325"/>
    </location>
</feature>
<organism evidence="9 10">
    <name type="scientific">Halomarina salina</name>
    <dbReference type="NCBI Taxonomy" id="1872699"/>
    <lineage>
        <taxon>Archaea</taxon>
        <taxon>Methanobacteriati</taxon>
        <taxon>Methanobacteriota</taxon>
        <taxon>Stenosarchaea group</taxon>
        <taxon>Halobacteria</taxon>
        <taxon>Halobacteriales</taxon>
        <taxon>Natronomonadaceae</taxon>
        <taxon>Halomarina</taxon>
    </lineage>
</organism>
<evidence type="ECO:0000313" key="9">
    <source>
        <dbReference type="EMBL" id="MFC5973386.1"/>
    </source>
</evidence>
<evidence type="ECO:0000256" key="6">
    <source>
        <dbReference type="ARBA" id="ARBA00038076"/>
    </source>
</evidence>
<comment type="similarity">
    <text evidence="6">Belongs to the ABC-4 integral membrane protein family.</text>
</comment>
<dbReference type="Pfam" id="PF02687">
    <property type="entry name" value="FtsX"/>
    <property type="match status" value="2"/>
</dbReference>
<evidence type="ECO:0000256" key="7">
    <source>
        <dbReference type="SAM" id="Phobius"/>
    </source>
</evidence>
<evidence type="ECO:0000256" key="2">
    <source>
        <dbReference type="ARBA" id="ARBA00022475"/>
    </source>
</evidence>
<dbReference type="Gene3D" id="2.60.40.10">
    <property type="entry name" value="Immunoglobulins"/>
    <property type="match status" value="1"/>
</dbReference>
<keyword evidence="10" id="KW-1185">Reference proteome</keyword>
<feature type="transmembrane region" description="Helical" evidence="7">
    <location>
        <begin position="255"/>
        <end position="280"/>
    </location>
</feature>
<feature type="transmembrane region" description="Helical" evidence="7">
    <location>
        <begin position="155"/>
        <end position="182"/>
    </location>
</feature>
<dbReference type="PANTHER" id="PTHR30572">
    <property type="entry name" value="MEMBRANE COMPONENT OF TRANSPORTER-RELATED"/>
    <property type="match status" value="1"/>
</dbReference>
<dbReference type="GO" id="GO:0005886">
    <property type="term" value="C:plasma membrane"/>
    <property type="evidence" value="ECO:0007669"/>
    <property type="project" value="UniProtKB-SubCell"/>
</dbReference>
<evidence type="ECO:0000256" key="5">
    <source>
        <dbReference type="ARBA" id="ARBA00023136"/>
    </source>
</evidence>
<feature type="domain" description="ABC3 transporter permease C-terminal" evidence="8">
    <location>
        <begin position="799"/>
        <end position="918"/>
    </location>
</feature>
<evidence type="ECO:0000313" key="10">
    <source>
        <dbReference type="Proteomes" id="UP001596099"/>
    </source>
</evidence>
<comment type="subcellular location">
    <subcellularLocation>
        <location evidence="1">Cell membrane</location>
        <topology evidence="1">Multi-pass membrane protein</topology>
    </subcellularLocation>
</comment>
<comment type="caution">
    <text evidence="9">The sequence shown here is derived from an EMBL/GenBank/DDBJ whole genome shotgun (WGS) entry which is preliminary data.</text>
</comment>
<sequence length="926" mass="94410">MGAVVVLLAVSGYTTTIAGNLGSETAVELTSDAAGAGDGTTFPITAVSVNGEPYTLLGVPTTTSQDIAVPNGVAGPLSGRTVTIAGEQTTLERGVVKRSDDTPFPDSWLITDASTARELGADRALVIRESSDPVPQSGAPLIGALAFFIAGTQQVLGLLTVVCAGAAVLIGVIIFSVTRMTVRERRETLRVLRATGATQRTVLMLVAARAGLLTLIGIALGYAFGVIIPNAAANIAITLGFPIGLPMAMSAQTALVVAGMLGALVCVGILAGGLAGRQVVSGEPLDVKNNSSRRWPGGPSFLPSGAVVPTTATLAVFIAFVLVVFSLGGVVGSVGATDQQGGTIVAPNAVHPVASQVDVAYAEALQRAGTAASPEILLFQVSDGHPFPARGVQFDAYQNVTDAKLVAGRAPNATDDDEAVIGTDLATTLGVGPGDELALGGSTKAGVATVEIVGTFSASGAADDHLLVSLPVARHLSTVRQGKVNLIRLADRPQRGARGGVAVLDVSTPRQVVAGEQLPVRVQVRNVGQDTTTETLRATFGSQEQSTQISLTADQQRTVTFRFTAEDPGTQTIRVGETNQSVRVVTPTALRLSQVPKTAPPNATFELRVTTATGQSVSNATVTLGDRSVGTTPKGRARVQLPTADGTYSLRVVAGNRSVSRQLRVNEDVQRTPTVQLSMVNETGVLTAPTARVRVSNPWSTPQTASVSVSGPGATVNQAVRLAPGASKAVAANLERRPPGTYTVEATVNGTTIEQQYRVTGDERLASAIASSGRVSGGVGTSGFIARAFGNIGLVLATLLGLGVVMTVGSTIASFADAVQARRRDIGVHRAVGAGPLQVGKLVLSDALRIAIPAGLGGALLAVITLTALSWAGALTVFGVQLAPQAPLALIGGIVLGALGLALVSAVMVVARYVRADPSRLFGGSQ</sequence>
<evidence type="ECO:0000256" key="3">
    <source>
        <dbReference type="ARBA" id="ARBA00022692"/>
    </source>
</evidence>
<dbReference type="InterPro" id="IPR013783">
    <property type="entry name" value="Ig-like_fold"/>
</dbReference>
<accession>A0ABD5RS80</accession>
<dbReference type="PANTHER" id="PTHR30572:SF4">
    <property type="entry name" value="ABC TRANSPORTER PERMEASE YTRF"/>
    <property type="match status" value="1"/>
</dbReference>
<feature type="domain" description="ABC3 transporter permease C-terminal" evidence="8">
    <location>
        <begin position="164"/>
        <end position="281"/>
    </location>
</feature>
<reference evidence="9 10" key="1">
    <citation type="journal article" date="2019" name="Int. J. Syst. Evol. Microbiol.">
        <title>The Global Catalogue of Microorganisms (GCM) 10K type strain sequencing project: providing services to taxonomists for standard genome sequencing and annotation.</title>
        <authorList>
            <consortium name="The Broad Institute Genomics Platform"/>
            <consortium name="The Broad Institute Genome Sequencing Center for Infectious Disease"/>
            <person name="Wu L."/>
            <person name="Ma J."/>
        </authorList>
    </citation>
    <scope>NUCLEOTIDE SEQUENCE [LARGE SCALE GENOMIC DNA]</scope>
    <source>
        <strain evidence="9 10">CGMCC 1.12543</strain>
    </source>
</reference>
<evidence type="ECO:0000259" key="8">
    <source>
        <dbReference type="Pfam" id="PF02687"/>
    </source>
</evidence>
<dbReference type="AlphaFoldDB" id="A0ABD5RS80"/>
<feature type="transmembrane region" description="Helical" evidence="7">
    <location>
        <begin position="886"/>
        <end position="911"/>
    </location>
</feature>
<dbReference type="EMBL" id="JBHSQH010000001">
    <property type="protein sequence ID" value="MFC5973386.1"/>
    <property type="molecule type" value="Genomic_DNA"/>
</dbReference>
<keyword evidence="4 7" id="KW-1133">Transmembrane helix</keyword>
<keyword evidence="3 7" id="KW-0812">Transmembrane</keyword>
<feature type="transmembrane region" description="Helical" evidence="7">
    <location>
        <begin position="792"/>
        <end position="816"/>
    </location>
</feature>
<dbReference type="Proteomes" id="UP001596099">
    <property type="component" value="Unassembled WGS sequence"/>
</dbReference>
<keyword evidence="5 7" id="KW-0472">Membrane</keyword>
<protein>
    <submittedName>
        <fullName evidence="9">FtsX-like permease family protein</fullName>
    </submittedName>
</protein>
<proteinExistence type="inferred from homology"/>
<gene>
    <name evidence="9" type="ORF">ACFPYI_18810</name>
</gene>
<evidence type="ECO:0000256" key="1">
    <source>
        <dbReference type="ARBA" id="ARBA00004651"/>
    </source>
</evidence>
<dbReference type="InterPro" id="IPR050250">
    <property type="entry name" value="Macrolide_Exporter_MacB"/>
</dbReference>
<feature type="transmembrane region" description="Helical" evidence="7">
    <location>
        <begin position="850"/>
        <end position="874"/>
    </location>
</feature>
<dbReference type="InterPro" id="IPR003838">
    <property type="entry name" value="ABC3_permease_C"/>
</dbReference>
<evidence type="ECO:0000256" key="4">
    <source>
        <dbReference type="ARBA" id="ARBA00022989"/>
    </source>
</evidence>
<keyword evidence="2" id="KW-1003">Cell membrane</keyword>
<feature type="transmembrane region" description="Helical" evidence="7">
    <location>
        <begin position="202"/>
        <end position="225"/>
    </location>
</feature>